<organism evidence="1 2">
    <name type="scientific">Agaribacillus aureus</name>
    <dbReference type="NCBI Taxonomy" id="3051825"/>
    <lineage>
        <taxon>Bacteria</taxon>
        <taxon>Pseudomonadati</taxon>
        <taxon>Bacteroidota</taxon>
        <taxon>Cytophagia</taxon>
        <taxon>Cytophagales</taxon>
        <taxon>Splendidivirgaceae</taxon>
        <taxon>Agaribacillus</taxon>
    </lineage>
</organism>
<gene>
    <name evidence="1" type="ORF">QQ020_00130</name>
</gene>
<name>A0ABT8KZH7_9BACT</name>
<dbReference type="Proteomes" id="UP001172083">
    <property type="component" value="Unassembled WGS sequence"/>
</dbReference>
<sequence>MQLLEKDQLLGLLQFENEDMLSRFTDMFDVSEDEAQDILQETLKFLYISQIPGTFIPDDLLIVDEMWHNMILFSPQYHEFSQKHFQKYFHHLPASKKEKDERKRSLEADPKKARQDYLNKLEVLISITYDHLGEDTVRKWFQEYPEKYSKAQIKALRK</sequence>
<evidence type="ECO:0000313" key="1">
    <source>
        <dbReference type="EMBL" id="MDN5210421.1"/>
    </source>
</evidence>
<evidence type="ECO:0000313" key="2">
    <source>
        <dbReference type="Proteomes" id="UP001172083"/>
    </source>
</evidence>
<dbReference type="RefSeq" id="WP_346755765.1">
    <property type="nucleotide sequence ID" value="NZ_JAUJEB010000001.1"/>
</dbReference>
<dbReference type="EMBL" id="JAUJEB010000001">
    <property type="protein sequence ID" value="MDN5210421.1"/>
    <property type="molecule type" value="Genomic_DNA"/>
</dbReference>
<comment type="caution">
    <text evidence="1">The sequence shown here is derived from an EMBL/GenBank/DDBJ whole genome shotgun (WGS) entry which is preliminary data.</text>
</comment>
<protein>
    <submittedName>
        <fullName evidence="1">Uncharacterized protein</fullName>
    </submittedName>
</protein>
<reference evidence="1" key="1">
    <citation type="submission" date="2023-06" db="EMBL/GenBank/DDBJ databases">
        <title>Genomic of Agaribacillus aureum.</title>
        <authorList>
            <person name="Wang G."/>
        </authorList>
    </citation>
    <scope>NUCLEOTIDE SEQUENCE</scope>
    <source>
        <strain evidence="1">BMA12</strain>
    </source>
</reference>
<keyword evidence="2" id="KW-1185">Reference proteome</keyword>
<proteinExistence type="predicted"/>
<accession>A0ABT8KZH7</accession>